<organism evidence="2 3">
    <name type="scientific">Stichopus japonicus</name>
    <name type="common">Sea cucumber</name>
    <dbReference type="NCBI Taxonomy" id="307972"/>
    <lineage>
        <taxon>Eukaryota</taxon>
        <taxon>Metazoa</taxon>
        <taxon>Echinodermata</taxon>
        <taxon>Eleutherozoa</taxon>
        <taxon>Echinozoa</taxon>
        <taxon>Holothuroidea</taxon>
        <taxon>Aspidochirotacea</taxon>
        <taxon>Aspidochirotida</taxon>
        <taxon>Stichopodidae</taxon>
        <taxon>Apostichopus</taxon>
    </lineage>
</organism>
<dbReference type="EMBL" id="MRZV01002969">
    <property type="protein sequence ID" value="PIK32916.1"/>
    <property type="molecule type" value="Genomic_DNA"/>
</dbReference>
<feature type="non-terminal residue" evidence="2">
    <location>
        <position position="1"/>
    </location>
</feature>
<keyword evidence="3" id="KW-1185">Reference proteome</keyword>
<evidence type="ECO:0000313" key="2">
    <source>
        <dbReference type="EMBL" id="PIK32916.1"/>
    </source>
</evidence>
<dbReference type="InterPro" id="IPR056564">
    <property type="entry name" value="Ig-like_KY"/>
</dbReference>
<accession>A0A2G8JAZ7</accession>
<evidence type="ECO:0000313" key="3">
    <source>
        <dbReference type="Proteomes" id="UP000230750"/>
    </source>
</evidence>
<comment type="caution">
    <text evidence="2">The sequence shown here is derived from an EMBL/GenBank/DDBJ whole genome shotgun (WGS) entry which is preliminary data.</text>
</comment>
<feature type="domain" description="KY-like immunoglobulin-like" evidence="1">
    <location>
        <begin position="98"/>
        <end position="224"/>
    </location>
</feature>
<protein>
    <recommendedName>
        <fullName evidence="1">KY-like immunoglobulin-like domain-containing protein</fullName>
    </recommendedName>
</protein>
<sequence>IAELQFDSVNGYDKGANYYVGHDNLDSCSHAWGLIYLGGKPFYCDPTWAAGNVNKSTNTYTKEWREHWFLAEPNHFENTHLPNDQSETTSRQKDQSLEIWNLSPKIGPMMYVMKVSLTQREGVLHANEKNEIDINLKMEVLGSIQHFLTSKSTDFKEDIGYQVMHFWKDNKITLQVRLPGPGTYKLDVYATKTLNASTASEGSEMHDKLVTYTIIGQSAKRNTPLHKRRFGSLPPDVLKGFACVSHTKPIIETSTERVVIEYSCPKDGDLLAQLSTENQPTVALKNRMYHERLKGKHAFPHSLTKGRLLLRILPQRPQVRLSKGEGSLAAITRPFQSNCPLKFTLNNINSDKFQTSSQLIFAHSNFGKNDLEKFSVSLRIDEAGFYVLHLFIRQTLAMRWLVVCSKGYDGDLFPPSDDSWGPSWDDFKALDLVMPLRCNGQYTKRSTYVETRPWEKEKT</sequence>
<evidence type="ECO:0000259" key="1">
    <source>
        <dbReference type="Pfam" id="PF23265"/>
    </source>
</evidence>
<gene>
    <name evidence="2" type="ORF">BSL78_30272</name>
</gene>
<dbReference type="PANTHER" id="PTHR46333:SF2">
    <property type="entry name" value="CYTOKINESIS PROTEIN 3"/>
    <property type="match status" value="1"/>
</dbReference>
<dbReference type="OrthoDB" id="6129702at2759"/>
<dbReference type="Pfam" id="PF23265">
    <property type="entry name" value="Ig-like_KY"/>
    <property type="match status" value="1"/>
</dbReference>
<dbReference type="AlphaFoldDB" id="A0A2G8JAZ7"/>
<name>A0A2G8JAZ7_STIJA</name>
<reference evidence="2 3" key="1">
    <citation type="journal article" date="2017" name="PLoS Biol.">
        <title>The sea cucumber genome provides insights into morphological evolution and visceral regeneration.</title>
        <authorList>
            <person name="Zhang X."/>
            <person name="Sun L."/>
            <person name="Yuan J."/>
            <person name="Sun Y."/>
            <person name="Gao Y."/>
            <person name="Zhang L."/>
            <person name="Li S."/>
            <person name="Dai H."/>
            <person name="Hamel J.F."/>
            <person name="Liu C."/>
            <person name="Yu Y."/>
            <person name="Liu S."/>
            <person name="Lin W."/>
            <person name="Guo K."/>
            <person name="Jin S."/>
            <person name="Xu P."/>
            <person name="Storey K.B."/>
            <person name="Huan P."/>
            <person name="Zhang T."/>
            <person name="Zhou Y."/>
            <person name="Zhang J."/>
            <person name="Lin C."/>
            <person name="Li X."/>
            <person name="Xing L."/>
            <person name="Huo D."/>
            <person name="Sun M."/>
            <person name="Wang L."/>
            <person name="Mercier A."/>
            <person name="Li F."/>
            <person name="Yang H."/>
            <person name="Xiang J."/>
        </authorList>
    </citation>
    <scope>NUCLEOTIDE SEQUENCE [LARGE SCALE GENOMIC DNA]</scope>
    <source>
        <strain evidence="2">Shaxun</strain>
        <tissue evidence="2">Muscle</tissue>
    </source>
</reference>
<dbReference type="InterPro" id="IPR052557">
    <property type="entry name" value="CAP/Cytokinesis_protein"/>
</dbReference>
<dbReference type="Proteomes" id="UP000230750">
    <property type="component" value="Unassembled WGS sequence"/>
</dbReference>
<proteinExistence type="predicted"/>
<dbReference type="GO" id="GO:0005737">
    <property type="term" value="C:cytoplasm"/>
    <property type="evidence" value="ECO:0007669"/>
    <property type="project" value="TreeGrafter"/>
</dbReference>
<dbReference type="PANTHER" id="PTHR46333">
    <property type="entry name" value="CYTOKINESIS PROTEIN 3"/>
    <property type="match status" value="1"/>
</dbReference>
<dbReference type="STRING" id="307972.A0A2G8JAZ7"/>